<dbReference type="AlphaFoldDB" id="A0A8T0R574"/>
<evidence type="ECO:0000256" key="1">
    <source>
        <dbReference type="SAM" id="MobiDB-lite"/>
    </source>
</evidence>
<proteinExistence type="predicted"/>
<feature type="region of interest" description="Disordered" evidence="1">
    <location>
        <begin position="317"/>
        <end position="402"/>
    </location>
</feature>
<reference evidence="2" key="1">
    <citation type="submission" date="2020-05" db="EMBL/GenBank/DDBJ databases">
        <title>WGS assembly of Panicum virgatum.</title>
        <authorList>
            <person name="Lovell J.T."/>
            <person name="Jenkins J."/>
            <person name="Shu S."/>
            <person name="Juenger T.E."/>
            <person name="Schmutz J."/>
        </authorList>
    </citation>
    <scope>NUCLEOTIDE SEQUENCE</scope>
    <source>
        <strain evidence="2">AP13</strain>
    </source>
</reference>
<feature type="compositionally biased region" description="Pro residues" evidence="1">
    <location>
        <begin position="224"/>
        <end position="239"/>
    </location>
</feature>
<feature type="region of interest" description="Disordered" evidence="1">
    <location>
        <begin position="151"/>
        <end position="249"/>
    </location>
</feature>
<dbReference type="Proteomes" id="UP000823388">
    <property type="component" value="Chromosome 6N"/>
</dbReference>
<feature type="compositionally biased region" description="Basic residues" evidence="1">
    <location>
        <begin position="190"/>
        <end position="203"/>
    </location>
</feature>
<evidence type="ECO:0000313" key="2">
    <source>
        <dbReference type="EMBL" id="KAG2580159.1"/>
    </source>
</evidence>
<evidence type="ECO:0000313" key="3">
    <source>
        <dbReference type="Proteomes" id="UP000823388"/>
    </source>
</evidence>
<accession>A0A8T0R574</accession>
<feature type="compositionally biased region" description="Basic residues" evidence="1">
    <location>
        <begin position="1"/>
        <end position="12"/>
    </location>
</feature>
<feature type="region of interest" description="Disordered" evidence="1">
    <location>
        <begin position="1"/>
        <end position="85"/>
    </location>
</feature>
<feature type="region of interest" description="Disordered" evidence="1">
    <location>
        <begin position="97"/>
        <end position="138"/>
    </location>
</feature>
<feature type="compositionally biased region" description="Basic and acidic residues" evidence="1">
    <location>
        <begin position="110"/>
        <end position="133"/>
    </location>
</feature>
<feature type="compositionally biased region" description="Basic residues" evidence="1">
    <location>
        <begin position="351"/>
        <end position="365"/>
    </location>
</feature>
<feature type="compositionally biased region" description="Low complexity" evidence="1">
    <location>
        <begin position="172"/>
        <end position="189"/>
    </location>
</feature>
<protein>
    <submittedName>
        <fullName evidence="2">Uncharacterized protein</fullName>
    </submittedName>
</protein>
<feature type="compositionally biased region" description="Low complexity" evidence="1">
    <location>
        <begin position="383"/>
        <end position="400"/>
    </location>
</feature>
<gene>
    <name evidence="2" type="ORF">PVAP13_6NG320468</name>
</gene>
<feature type="compositionally biased region" description="Basic and acidic residues" evidence="1">
    <location>
        <begin position="204"/>
        <end position="213"/>
    </location>
</feature>
<keyword evidence="3" id="KW-1185">Reference proteome</keyword>
<organism evidence="2 3">
    <name type="scientific">Panicum virgatum</name>
    <name type="common">Blackwell switchgrass</name>
    <dbReference type="NCBI Taxonomy" id="38727"/>
    <lineage>
        <taxon>Eukaryota</taxon>
        <taxon>Viridiplantae</taxon>
        <taxon>Streptophyta</taxon>
        <taxon>Embryophyta</taxon>
        <taxon>Tracheophyta</taxon>
        <taxon>Spermatophyta</taxon>
        <taxon>Magnoliopsida</taxon>
        <taxon>Liliopsida</taxon>
        <taxon>Poales</taxon>
        <taxon>Poaceae</taxon>
        <taxon>PACMAD clade</taxon>
        <taxon>Panicoideae</taxon>
        <taxon>Panicodae</taxon>
        <taxon>Paniceae</taxon>
        <taxon>Panicinae</taxon>
        <taxon>Panicum</taxon>
        <taxon>Panicum sect. Hiantes</taxon>
    </lineage>
</organism>
<sequence>MDAGARRAKHRAGAGTGLGRRRERKPPSPGADANPGHRRKGGLARPPASGGGPWPRRKRRRPGRRREPGYETIAFGRPNGECGRPKRANCLAFALGHGTGGAAAGRAPARRKEARGGRSSRGERAAREGEKEGLVAGEGEGEGLAAACWPRRHARAARGERGGRTAGRRRGTPAPAAPASAPALGCGRAARPHRPPCPRRAGHRPREQGRRGAEIPAACLAAPRPQPRPASPRPIPGHGPPCRASSPAATALAWRRRRTPLARPSLTRTLPPRSLAALVVRALPPCLLCHHVASAAAPWLGARAAASFGLRTRLSREAGRHAVSTRRPAGQARRTWTPSRRDPSTPANRGGRARRGRLGGKRRRRGGPEGRYGEEGPRRRGWRSGCRSGSSAAAQGISGARPRCTVARPRRCSGMQRREIGRRRCRERGPEGAWGVKKSDMWAPRLGSWNRGWI</sequence>
<feature type="compositionally biased region" description="Basic and acidic residues" evidence="1">
    <location>
        <begin position="366"/>
        <end position="378"/>
    </location>
</feature>
<feature type="compositionally biased region" description="Basic residues" evidence="1">
    <location>
        <begin position="55"/>
        <end position="64"/>
    </location>
</feature>
<name>A0A8T0R574_PANVG</name>
<comment type="caution">
    <text evidence="2">The sequence shown here is derived from an EMBL/GenBank/DDBJ whole genome shotgun (WGS) entry which is preliminary data.</text>
</comment>
<dbReference type="EMBL" id="CM029048">
    <property type="protein sequence ID" value="KAG2580159.1"/>
    <property type="molecule type" value="Genomic_DNA"/>
</dbReference>